<dbReference type="EMBL" id="MT418680">
    <property type="protein sequence ID" value="QKF94397.1"/>
    <property type="molecule type" value="Genomic_DNA"/>
</dbReference>
<dbReference type="InterPro" id="IPR000608">
    <property type="entry name" value="UBC"/>
</dbReference>
<gene>
    <name evidence="8" type="ORF">Fadolivirus_1_939</name>
</gene>
<evidence type="ECO:0000256" key="3">
    <source>
        <dbReference type="ARBA" id="ARBA00022676"/>
    </source>
</evidence>
<evidence type="ECO:0000256" key="5">
    <source>
        <dbReference type="ARBA" id="ARBA00022695"/>
    </source>
</evidence>
<keyword evidence="9" id="KW-1185">Reference proteome</keyword>
<keyword evidence="6" id="KW-0520">NAD</keyword>
<dbReference type="EC" id="2.3.2.23" evidence="2"/>
<dbReference type="SMART" id="SM00212">
    <property type="entry name" value="UBCc"/>
    <property type="match status" value="1"/>
</dbReference>
<name>A0A7D3V914_9VIRU</name>
<keyword evidence="5" id="KW-0548">Nucleotidyltransferase</keyword>
<keyword evidence="4" id="KW-0808">Transferase</keyword>
<dbReference type="PANTHER" id="PTHR21328">
    <property type="entry name" value="POLY ADP-RIBOSE POLYMERASE FAMILY, MEMBER PARP"/>
    <property type="match status" value="1"/>
</dbReference>
<dbReference type="Pfam" id="PF00644">
    <property type="entry name" value="PARP"/>
    <property type="match status" value="1"/>
</dbReference>
<dbReference type="CDD" id="cd23802">
    <property type="entry name" value="UBCc_UBE2Q"/>
    <property type="match status" value="1"/>
</dbReference>
<organism evidence="8 9">
    <name type="scientific">Fadolivirus FV1/VV64</name>
    <dbReference type="NCBI Taxonomy" id="3070911"/>
    <lineage>
        <taxon>Viruses</taxon>
        <taxon>Varidnaviria</taxon>
        <taxon>Bamfordvirae</taxon>
        <taxon>Nucleocytoviricota</taxon>
        <taxon>Megaviricetes</taxon>
        <taxon>Imitervirales</taxon>
        <taxon>Mimiviridae</taxon>
        <taxon>Klosneuvirinae</taxon>
        <taxon>Fadolivirus</taxon>
        <taxon>Fadolivirus algeromassiliense</taxon>
    </lineage>
</organism>
<dbReference type="InterPro" id="IPR016135">
    <property type="entry name" value="UBQ-conjugating_enzyme/RWD"/>
</dbReference>
<keyword evidence="3" id="KW-0328">Glycosyltransferase</keyword>
<dbReference type="GO" id="GO:0003950">
    <property type="term" value="F:NAD+ poly-ADP-ribosyltransferase activity"/>
    <property type="evidence" value="ECO:0007669"/>
    <property type="project" value="InterPro"/>
</dbReference>
<dbReference type="Pfam" id="PF00179">
    <property type="entry name" value="UQ_con"/>
    <property type="match status" value="1"/>
</dbReference>
<comment type="pathway">
    <text evidence="1">Protein modification; protein ubiquitination.</text>
</comment>
<dbReference type="UniPathway" id="UPA00143"/>
<evidence type="ECO:0000256" key="1">
    <source>
        <dbReference type="ARBA" id="ARBA00004906"/>
    </source>
</evidence>
<dbReference type="GO" id="GO:0016567">
    <property type="term" value="P:protein ubiquitination"/>
    <property type="evidence" value="ECO:0007669"/>
    <property type="project" value="UniProtKB-UniPathway"/>
</dbReference>
<proteinExistence type="predicted"/>
<dbReference type="GO" id="GO:0016779">
    <property type="term" value="F:nucleotidyltransferase activity"/>
    <property type="evidence" value="ECO:0007669"/>
    <property type="project" value="UniProtKB-KW"/>
</dbReference>
<sequence length="566" mass="65720">MSQESVLEFFQVFNSPELNINVIDNVISFSKNNNTYNVTIKIKSNNILFTSHDNSLTNIHFTDILNKSKLTSVDQIPELIEFIHNLHLNNYCIVCHNKLDFQSDSFVTCGGEECLYRYEELIVGNQVIDKFRQDEDMCKFLLESAIDAVKCERKYDIFEPFPTHFMKFTGDTIKRGNLSKLEGKNYDNAKDFDKIDKLIYNFDPEKMPIYLNLCKTDQELADKIGKDLYIFIRFVLLSCKVDIIKNDDMLGLKSDKFKIYKIVHPIDKEDEFKKIAVTNAHFLFHGSRWCNWYSILRNGLKNCSHSKLMTAGAAHGSGIYLSDDINVSYGYGISGNKSIVGVFELVDKQKYHKGGAVYVCDNEKMLIQRYLLIIPNSHKYDFFKDINSIFNKTIYEEKLNSTVKYNKKSIAKIIREYQQIMKSNPDKLGFRIDVNPDYPFVWKIFICNLDNEHLIAQDMKKFNIKEIELEIRFPDNYPFSPPFLRVVSPRFMHLTGHITVNGSFCNELLTEKGWSPSYTVESIITSLMSEIIEGGGRIDPQKYKIPYGYEEAKSDFIRVAKSHGWM</sequence>
<evidence type="ECO:0000313" key="8">
    <source>
        <dbReference type="EMBL" id="QKF94397.1"/>
    </source>
</evidence>
<evidence type="ECO:0000256" key="4">
    <source>
        <dbReference type="ARBA" id="ARBA00022679"/>
    </source>
</evidence>
<reference evidence="8 9" key="1">
    <citation type="submission" date="2020-04" db="EMBL/GenBank/DDBJ databases">
        <title>Advantages and limits of metagenomic assembly and binning of a giant virus.</title>
        <authorList>
            <person name="Schulz F."/>
            <person name="Andreani J."/>
            <person name="Francis R."/>
            <person name="Boudjemaa H."/>
            <person name="Bou Khalil J.Y."/>
            <person name="Lee J."/>
            <person name="La Scola B."/>
            <person name="Woyke T."/>
        </authorList>
    </citation>
    <scope>NUCLEOTIDE SEQUENCE [LARGE SCALE GENOMIC DNA]</scope>
    <source>
        <strain evidence="8 9">FV1/VV64</strain>
    </source>
</reference>
<dbReference type="SUPFAM" id="SSF54495">
    <property type="entry name" value="UBC-like"/>
    <property type="match status" value="1"/>
</dbReference>
<accession>A0A7D3V914</accession>
<dbReference type="PROSITE" id="PS50127">
    <property type="entry name" value="UBC_2"/>
    <property type="match status" value="1"/>
</dbReference>
<evidence type="ECO:0000256" key="6">
    <source>
        <dbReference type="ARBA" id="ARBA00023027"/>
    </source>
</evidence>
<feature type="domain" description="UBC core" evidence="7">
    <location>
        <begin position="408"/>
        <end position="566"/>
    </location>
</feature>
<protein>
    <recommendedName>
        <fullName evidence="2">E2 ubiquitin-conjugating enzyme</fullName>
        <ecNumber evidence="2">2.3.2.23</ecNumber>
    </recommendedName>
</protein>
<dbReference type="InterPro" id="IPR051838">
    <property type="entry name" value="ARTD_PARP"/>
</dbReference>
<dbReference type="GO" id="GO:0061631">
    <property type="term" value="F:ubiquitin conjugating enzyme activity"/>
    <property type="evidence" value="ECO:0007669"/>
    <property type="project" value="UniProtKB-EC"/>
</dbReference>
<dbReference type="SUPFAM" id="SSF56399">
    <property type="entry name" value="ADP-ribosylation"/>
    <property type="match status" value="1"/>
</dbReference>
<evidence type="ECO:0000313" key="9">
    <source>
        <dbReference type="Proteomes" id="UP001162001"/>
    </source>
</evidence>
<dbReference type="InterPro" id="IPR012317">
    <property type="entry name" value="Poly(ADP-ribose)pol_cat_dom"/>
</dbReference>
<dbReference type="Gene3D" id="3.10.110.10">
    <property type="entry name" value="Ubiquitin Conjugating Enzyme"/>
    <property type="match status" value="1"/>
</dbReference>
<dbReference type="Proteomes" id="UP001162001">
    <property type="component" value="Segment"/>
</dbReference>
<evidence type="ECO:0000259" key="7">
    <source>
        <dbReference type="PROSITE" id="PS50127"/>
    </source>
</evidence>
<evidence type="ECO:0000256" key="2">
    <source>
        <dbReference type="ARBA" id="ARBA00012486"/>
    </source>
</evidence>
<dbReference type="Gene3D" id="3.90.228.10">
    <property type="match status" value="1"/>
</dbReference>